<dbReference type="InterPro" id="IPR018392">
    <property type="entry name" value="LysM"/>
</dbReference>
<dbReference type="RefSeq" id="WP_137448812.1">
    <property type="nucleotide sequence ID" value="NZ_SZZH01000001.1"/>
</dbReference>
<accession>A0A4U6QLP1</accession>
<evidence type="ECO:0000313" key="5">
    <source>
        <dbReference type="Proteomes" id="UP000306985"/>
    </source>
</evidence>
<feature type="region of interest" description="Disordered" evidence="1">
    <location>
        <begin position="220"/>
        <end position="269"/>
    </location>
</feature>
<name>A0A4U6QLP1_9ACTN</name>
<keyword evidence="5" id="KW-1185">Reference proteome</keyword>
<keyword evidence="2" id="KW-1133">Transmembrane helix</keyword>
<dbReference type="CDD" id="cd00118">
    <property type="entry name" value="LysM"/>
    <property type="match status" value="1"/>
</dbReference>
<dbReference type="EMBL" id="SZZH01000001">
    <property type="protein sequence ID" value="TKV61507.1"/>
    <property type="molecule type" value="Genomic_DNA"/>
</dbReference>
<dbReference type="Gene3D" id="3.10.350.10">
    <property type="entry name" value="LysM domain"/>
    <property type="match status" value="1"/>
</dbReference>
<proteinExistence type="predicted"/>
<feature type="transmembrane region" description="Helical" evidence="2">
    <location>
        <begin position="129"/>
        <end position="153"/>
    </location>
</feature>
<dbReference type="Proteomes" id="UP000306985">
    <property type="component" value="Unassembled WGS sequence"/>
</dbReference>
<feature type="transmembrane region" description="Helical" evidence="2">
    <location>
        <begin position="80"/>
        <end position="108"/>
    </location>
</feature>
<comment type="caution">
    <text evidence="4">The sequence shown here is derived from an EMBL/GenBank/DDBJ whole genome shotgun (WGS) entry which is preliminary data.</text>
</comment>
<dbReference type="PANTHER" id="PTHR34700">
    <property type="entry name" value="POTASSIUM BINDING PROTEIN KBP"/>
    <property type="match status" value="1"/>
</dbReference>
<evidence type="ECO:0000313" key="4">
    <source>
        <dbReference type="EMBL" id="TKV61507.1"/>
    </source>
</evidence>
<dbReference type="Pfam" id="PF01476">
    <property type="entry name" value="LysM"/>
    <property type="match status" value="1"/>
</dbReference>
<dbReference type="AlphaFoldDB" id="A0A4U6QLP1"/>
<feature type="domain" description="LysM" evidence="3">
    <location>
        <begin position="268"/>
        <end position="325"/>
    </location>
</feature>
<feature type="transmembrane region" description="Helical" evidence="2">
    <location>
        <begin position="39"/>
        <end position="60"/>
    </location>
</feature>
<dbReference type="InterPro" id="IPR052196">
    <property type="entry name" value="Bact_Kbp"/>
</dbReference>
<evidence type="ECO:0000256" key="1">
    <source>
        <dbReference type="SAM" id="MobiDB-lite"/>
    </source>
</evidence>
<reference evidence="4 5" key="1">
    <citation type="submission" date="2019-05" db="EMBL/GenBank/DDBJ databases">
        <title>Nakamurella sp. N5BH11, whole genome shotgun sequence.</title>
        <authorList>
            <person name="Tuo L."/>
        </authorList>
    </citation>
    <scope>NUCLEOTIDE SEQUENCE [LARGE SCALE GENOMIC DNA]</scope>
    <source>
        <strain evidence="4 5">N5BH11</strain>
    </source>
</reference>
<protein>
    <submittedName>
        <fullName evidence="4">LysM peptidoglycan-binding domain-containing protein</fullName>
    </submittedName>
</protein>
<organism evidence="4 5">
    <name type="scientific">Nakamurella flava</name>
    <dbReference type="NCBI Taxonomy" id="2576308"/>
    <lineage>
        <taxon>Bacteria</taxon>
        <taxon>Bacillati</taxon>
        <taxon>Actinomycetota</taxon>
        <taxon>Actinomycetes</taxon>
        <taxon>Nakamurellales</taxon>
        <taxon>Nakamurellaceae</taxon>
        <taxon>Nakamurella</taxon>
    </lineage>
</organism>
<dbReference type="InterPro" id="IPR036779">
    <property type="entry name" value="LysM_dom_sf"/>
</dbReference>
<keyword evidence="2" id="KW-0472">Membrane</keyword>
<evidence type="ECO:0000259" key="3">
    <source>
        <dbReference type="PROSITE" id="PS51782"/>
    </source>
</evidence>
<evidence type="ECO:0000256" key="2">
    <source>
        <dbReference type="SAM" id="Phobius"/>
    </source>
</evidence>
<dbReference type="PROSITE" id="PS51782">
    <property type="entry name" value="LYSM"/>
    <property type="match status" value="1"/>
</dbReference>
<dbReference type="OrthoDB" id="3210682at2"/>
<feature type="region of interest" description="Disordered" evidence="1">
    <location>
        <begin position="313"/>
        <end position="333"/>
    </location>
</feature>
<feature type="compositionally biased region" description="Low complexity" evidence="1">
    <location>
        <begin position="225"/>
        <end position="263"/>
    </location>
</feature>
<keyword evidence="2" id="KW-0812">Transmembrane</keyword>
<dbReference type="PANTHER" id="PTHR34700:SF4">
    <property type="entry name" value="PHAGE-LIKE ELEMENT PBSX PROTEIN XKDP"/>
    <property type="match status" value="1"/>
</dbReference>
<gene>
    <name evidence="4" type="ORF">FDO65_08030</name>
</gene>
<sequence length="333" mass="33201">MPNDVKRKQSLVIAFFEPESGRVRRPGGRPPVDERSGGAASAWLLLGVLLAGLTGLLALLPPPTAVLTLTGTGTRGLDAAVLAGASVLVWALSAWVATVALVAAIGVLPGVGGQAARALLRVIAPRVALRLVAAAVGASALASTTACAAPIFAEPAQAAISTTSTPAAALPTSTAIAGPTASATLPSSAVPASTTVPFAMDWPESTPTDSVVLDIQWPDTEVDGPTVTTAVASPAPTAAPGHSGPAAAAEPETSAPLSSAPTTGQAAEEVTVRPGDTLWSLAQRSLPADADDAAVDTAWRQWFAANRNVIGDNPDRLEPGQILLAPSADGSTP</sequence>